<feature type="domain" description="RNA polymerase sigma-70 region 2" evidence="5">
    <location>
        <begin position="11"/>
        <end position="78"/>
    </location>
</feature>
<keyword evidence="3" id="KW-0731">Sigma factor</keyword>
<dbReference type="RefSeq" id="WP_345579472.1">
    <property type="nucleotide sequence ID" value="NZ_BAABDQ010000066.1"/>
</dbReference>
<dbReference type="Gene3D" id="1.10.10.10">
    <property type="entry name" value="Winged helix-like DNA-binding domain superfamily/Winged helix DNA-binding domain"/>
    <property type="match status" value="1"/>
</dbReference>
<evidence type="ECO:0000259" key="6">
    <source>
        <dbReference type="Pfam" id="PF08281"/>
    </source>
</evidence>
<comment type="similarity">
    <text evidence="1">Belongs to the sigma-70 factor family. ECF subfamily.</text>
</comment>
<proteinExistence type="inferred from homology"/>
<dbReference type="InterPro" id="IPR007627">
    <property type="entry name" value="RNA_pol_sigma70_r2"/>
</dbReference>
<dbReference type="InterPro" id="IPR013325">
    <property type="entry name" value="RNA_pol_sigma_r2"/>
</dbReference>
<dbReference type="InterPro" id="IPR039425">
    <property type="entry name" value="RNA_pol_sigma-70-like"/>
</dbReference>
<evidence type="ECO:0000313" key="8">
    <source>
        <dbReference type="Proteomes" id="UP001500630"/>
    </source>
</evidence>
<dbReference type="PANTHER" id="PTHR43133">
    <property type="entry name" value="RNA POLYMERASE ECF-TYPE SIGMA FACTO"/>
    <property type="match status" value="1"/>
</dbReference>
<evidence type="ECO:0000313" key="7">
    <source>
        <dbReference type="EMBL" id="GAA3621979.1"/>
    </source>
</evidence>
<dbReference type="InterPro" id="IPR013324">
    <property type="entry name" value="RNA_pol_sigma_r3/r4-like"/>
</dbReference>
<keyword evidence="2" id="KW-0805">Transcription regulation</keyword>
<dbReference type="InterPro" id="IPR014284">
    <property type="entry name" value="RNA_pol_sigma-70_dom"/>
</dbReference>
<feature type="domain" description="RNA polymerase sigma factor 70 region 4 type 2" evidence="6">
    <location>
        <begin position="106"/>
        <end position="156"/>
    </location>
</feature>
<comment type="caution">
    <text evidence="7">The sequence shown here is derived from an EMBL/GenBank/DDBJ whole genome shotgun (WGS) entry which is preliminary data.</text>
</comment>
<dbReference type="SUPFAM" id="SSF88946">
    <property type="entry name" value="Sigma2 domain of RNA polymerase sigma factors"/>
    <property type="match status" value="1"/>
</dbReference>
<organism evidence="7 8">
    <name type="scientific">Nonomuraea rosea</name>
    <dbReference type="NCBI Taxonomy" id="638574"/>
    <lineage>
        <taxon>Bacteria</taxon>
        <taxon>Bacillati</taxon>
        <taxon>Actinomycetota</taxon>
        <taxon>Actinomycetes</taxon>
        <taxon>Streptosporangiales</taxon>
        <taxon>Streptosporangiaceae</taxon>
        <taxon>Nonomuraea</taxon>
    </lineage>
</organism>
<evidence type="ECO:0008006" key="9">
    <source>
        <dbReference type="Google" id="ProtNLM"/>
    </source>
</evidence>
<protein>
    <recommendedName>
        <fullName evidence="9">Sigma-70 family RNA polymerase sigma factor</fullName>
    </recommendedName>
</protein>
<evidence type="ECO:0000256" key="1">
    <source>
        <dbReference type="ARBA" id="ARBA00010641"/>
    </source>
</evidence>
<dbReference type="EMBL" id="BAABDQ010000066">
    <property type="protein sequence ID" value="GAA3621979.1"/>
    <property type="molecule type" value="Genomic_DNA"/>
</dbReference>
<name>A0ABP7A0A3_9ACTN</name>
<dbReference type="SUPFAM" id="SSF88659">
    <property type="entry name" value="Sigma3 and sigma4 domains of RNA polymerase sigma factors"/>
    <property type="match status" value="1"/>
</dbReference>
<gene>
    <name evidence="7" type="ORF">GCM10022419_129570</name>
</gene>
<dbReference type="Gene3D" id="1.10.1740.10">
    <property type="match status" value="1"/>
</dbReference>
<evidence type="ECO:0000256" key="3">
    <source>
        <dbReference type="ARBA" id="ARBA00023082"/>
    </source>
</evidence>
<evidence type="ECO:0000259" key="5">
    <source>
        <dbReference type="Pfam" id="PF04542"/>
    </source>
</evidence>
<dbReference type="NCBIfam" id="TIGR02937">
    <property type="entry name" value="sigma70-ECF"/>
    <property type="match status" value="1"/>
</dbReference>
<dbReference type="Pfam" id="PF04542">
    <property type="entry name" value="Sigma70_r2"/>
    <property type="match status" value="1"/>
</dbReference>
<dbReference type="InterPro" id="IPR036388">
    <property type="entry name" value="WH-like_DNA-bd_sf"/>
</dbReference>
<evidence type="ECO:0000256" key="2">
    <source>
        <dbReference type="ARBA" id="ARBA00023015"/>
    </source>
</evidence>
<evidence type="ECO:0000256" key="4">
    <source>
        <dbReference type="ARBA" id="ARBA00023163"/>
    </source>
</evidence>
<dbReference type="PANTHER" id="PTHR43133:SF25">
    <property type="entry name" value="RNA POLYMERASE SIGMA FACTOR RFAY-RELATED"/>
    <property type="match status" value="1"/>
</dbReference>
<keyword evidence="8" id="KW-1185">Reference proteome</keyword>
<dbReference type="InterPro" id="IPR013249">
    <property type="entry name" value="RNA_pol_sigma70_r4_t2"/>
</dbReference>
<reference evidence="8" key="1">
    <citation type="journal article" date="2019" name="Int. J. Syst. Evol. Microbiol.">
        <title>The Global Catalogue of Microorganisms (GCM) 10K type strain sequencing project: providing services to taxonomists for standard genome sequencing and annotation.</title>
        <authorList>
            <consortium name="The Broad Institute Genomics Platform"/>
            <consortium name="The Broad Institute Genome Sequencing Center for Infectious Disease"/>
            <person name="Wu L."/>
            <person name="Ma J."/>
        </authorList>
    </citation>
    <scope>NUCLEOTIDE SEQUENCE [LARGE SCALE GENOMIC DNA]</scope>
    <source>
        <strain evidence="8">JCM 17326</strain>
    </source>
</reference>
<dbReference type="Pfam" id="PF08281">
    <property type="entry name" value="Sigma70_r4_2"/>
    <property type="match status" value="1"/>
</dbReference>
<keyword evidence="4" id="KW-0804">Transcription</keyword>
<dbReference type="Proteomes" id="UP001500630">
    <property type="component" value="Unassembled WGS sequence"/>
</dbReference>
<sequence length="181" mass="20518">MGSELSRFESIYRETYGQITAYAARRCDSPQDAADVVAETFAIAWRRMGEVPDGEQATLWLFGVARKVLANHYRVEGRRQARNVELDAEMADHYQAAPDSGIELTAITHVFQALPDADRELLSLVAWEGLDRRQIATVLGMSRNAVRIRLHRARRRFARALAEADVHFTSESRLAPVERHL</sequence>
<accession>A0ABP7A0A3</accession>